<protein>
    <recommendedName>
        <fullName evidence="6">Gram-positive cocci surface proteins LPxTG domain-containing protein</fullName>
    </recommendedName>
</protein>
<keyword evidence="3" id="KW-0732">Signal</keyword>
<keyword evidence="5" id="KW-1185">Reference proteome</keyword>
<dbReference type="AlphaFoldDB" id="A0A2V3DLW0"/>
<feature type="transmembrane region" description="Helical" evidence="2">
    <location>
        <begin position="742"/>
        <end position="762"/>
    </location>
</feature>
<dbReference type="SUPFAM" id="SSF55486">
    <property type="entry name" value="Metalloproteases ('zincins'), catalytic domain"/>
    <property type="match status" value="1"/>
</dbReference>
<dbReference type="Gene3D" id="3.40.390.10">
    <property type="entry name" value="Collagenase (Catalytic Domain)"/>
    <property type="match status" value="1"/>
</dbReference>
<organism evidence="4 5">
    <name type="scientific">Arthrobacter psychrochitiniphilus</name>
    <dbReference type="NCBI Taxonomy" id="291045"/>
    <lineage>
        <taxon>Bacteria</taxon>
        <taxon>Bacillati</taxon>
        <taxon>Actinomycetota</taxon>
        <taxon>Actinomycetes</taxon>
        <taxon>Micrococcales</taxon>
        <taxon>Micrococcaceae</taxon>
        <taxon>Arthrobacter</taxon>
    </lineage>
</organism>
<dbReference type="Proteomes" id="UP000246303">
    <property type="component" value="Unassembled WGS sequence"/>
</dbReference>
<feature type="compositionally biased region" description="Low complexity" evidence="1">
    <location>
        <begin position="698"/>
        <end position="709"/>
    </location>
</feature>
<dbReference type="NCBIfam" id="NF038133">
    <property type="entry name" value="choice_anch_L"/>
    <property type="match status" value="1"/>
</dbReference>
<feature type="region of interest" description="Disordered" evidence="1">
    <location>
        <begin position="675"/>
        <end position="740"/>
    </location>
</feature>
<feature type="compositionally biased region" description="Polar residues" evidence="1">
    <location>
        <begin position="710"/>
        <end position="740"/>
    </location>
</feature>
<dbReference type="GO" id="GO:0008237">
    <property type="term" value="F:metallopeptidase activity"/>
    <property type="evidence" value="ECO:0007669"/>
    <property type="project" value="InterPro"/>
</dbReference>
<evidence type="ECO:0000313" key="4">
    <source>
        <dbReference type="EMBL" id="PXA63923.1"/>
    </source>
</evidence>
<evidence type="ECO:0000256" key="2">
    <source>
        <dbReference type="SAM" id="Phobius"/>
    </source>
</evidence>
<feature type="chain" id="PRO_5016085759" description="Gram-positive cocci surface proteins LPxTG domain-containing protein" evidence="3">
    <location>
        <begin position="28"/>
        <end position="769"/>
    </location>
</feature>
<keyword evidence="2" id="KW-0472">Membrane</keyword>
<keyword evidence="2" id="KW-1133">Transmembrane helix</keyword>
<accession>A0A2V3DLW0</accession>
<name>A0A2V3DLW0_9MICC</name>
<dbReference type="EMBL" id="QHLZ01000020">
    <property type="protein sequence ID" value="PXA63923.1"/>
    <property type="molecule type" value="Genomic_DNA"/>
</dbReference>
<reference evidence="4 5" key="1">
    <citation type="submission" date="2018-05" db="EMBL/GenBank/DDBJ databases">
        <title>Genetic diversity of glacier-inhabiting Cryobacterium bacteria in China and description of Cryobacterium mengkeensis sp. nov. and Arthrobacter glacialis sp. nov.</title>
        <authorList>
            <person name="Liu Q."/>
            <person name="Xin Y.-H."/>
        </authorList>
    </citation>
    <scope>NUCLEOTIDE SEQUENCE [LARGE SCALE GENOMIC DNA]</scope>
    <source>
        <strain evidence="4 5">GP3</strain>
    </source>
</reference>
<proteinExistence type="predicted"/>
<evidence type="ECO:0008006" key="6">
    <source>
        <dbReference type="Google" id="ProtNLM"/>
    </source>
</evidence>
<keyword evidence="2" id="KW-0812">Transmembrane</keyword>
<sequence length="769" mass="80343">MKGAAALCAAGLIAAYAGLAMAPAASAADAPSLASALGVSSPELVSASSTGDTGASSIVTDKFGIFPTAGNSYAILSTGKADEVLGGAPSDFISTNLGNGGGVDGNDLTSLTLDLLPPTDAKCMAFDFQFLSEEYPEFVGSSFNDIFTAEQNESKFFMENDQVVAPNNFAYDSKGNFVSVNTVFGFTDATGTRMDGTTPPLVAVTPLERDVETGKVKLILTIQDIGDSIYDSAVLVDNLRWLYGSNCDRSVSSLVDSDGDGLPDVWETEGIDYDGDGIAEVNLSAMGADPQRADIFIQVDWMEKKPSCVWFICWGGKSFEPQQAALNDVVKAFAAAPFTNPNGSTGITAHISSGSAVPWTEHILTASNAGYDWTGFEGIKNSSFDNLKRDVFHYALYADTLLKDNGSSGISRGLPGADFILTDGHKSWEGGFSRIQERGTFMHELGHNLSLMHGGPDHTTYAENPSFLSVMNYSYQLTGIGGAATLDYSRGEPYADWAHLVFNGGSIGDLGDSAPVLITEPMEEMTAEDYVPLQGDGAFIFDGPSVLATSTKGQFLFATINNPAPAATEYLLSASTTEGTLIGKTTVVVPGGGQFQVKVPVDSAALTATGTLKINIELTSNTLKDLVAQQGTTVEVVDLTDPKVLADGKAALAELSSSQHDINGAVLTSIKTLFDGPQDQIPSPTPSPTPTDSPSPSPTHTDSPSPTTSQASGEATPSTVSSVVAQGNHQKNELSSTGASSIPIMIGGTLLLVIGAGTVILVRRKHGYH</sequence>
<evidence type="ECO:0000256" key="3">
    <source>
        <dbReference type="SAM" id="SignalP"/>
    </source>
</evidence>
<comment type="caution">
    <text evidence="4">The sequence shown here is derived from an EMBL/GenBank/DDBJ whole genome shotgun (WGS) entry which is preliminary data.</text>
</comment>
<feature type="compositionally biased region" description="Pro residues" evidence="1">
    <location>
        <begin position="683"/>
        <end position="697"/>
    </location>
</feature>
<dbReference type="InterPro" id="IPR049804">
    <property type="entry name" value="Choice_anch_L"/>
</dbReference>
<evidence type="ECO:0000256" key="1">
    <source>
        <dbReference type="SAM" id="MobiDB-lite"/>
    </source>
</evidence>
<dbReference type="InterPro" id="IPR024079">
    <property type="entry name" value="MetalloPept_cat_dom_sf"/>
</dbReference>
<feature type="signal peptide" evidence="3">
    <location>
        <begin position="1"/>
        <end position="27"/>
    </location>
</feature>
<evidence type="ECO:0000313" key="5">
    <source>
        <dbReference type="Proteomes" id="UP000246303"/>
    </source>
</evidence>
<gene>
    <name evidence="4" type="ORF">CVS29_17865</name>
</gene>